<dbReference type="EMBL" id="JAGQHS010000019">
    <property type="protein sequence ID" value="MCA9755266.1"/>
    <property type="molecule type" value="Genomic_DNA"/>
</dbReference>
<dbReference type="Gene3D" id="2.40.420.20">
    <property type="match status" value="1"/>
</dbReference>
<dbReference type="AlphaFoldDB" id="A0A956NBF9"/>
<dbReference type="GO" id="GO:1990281">
    <property type="term" value="C:efflux pump complex"/>
    <property type="evidence" value="ECO:0007669"/>
    <property type="project" value="TreeGrafter"/>
</dbReference>
<reference evidence="6" key="2">
    <citation type="journal article" date="2021" name="Microbiome">
        <title>Successional dynamics and alternative stable states in a saline activated sludge microbial community over 9 years.</title>
        <authorList>
            <person name="Wang Y."/>
            <person name="Ye J."/>
            <person name="Ju F."/>
            <person name="Liu L."/>
            <person name="Boyd J.A."/>
            <person name="Deng Y."/>
            <person name="Parks D.H."/>
            <person name="Jiang X."/>
            <person name="Yin X."/>
            <person name="Woodcroft B.J."/>
            <person name="Tyson G.W."/>
            <person name="Hugenholtz P."/>
            <person name="Polz M.F."/>
            <person name="Zhang T."/>
        </authorList>
    </citation>
    <scope>NUCLEOTIDE SEQUENCE</scope>
    <source>
        <strain evidence="6">HKST-UBA02</strain>
    </source>
</reference>
<dbReference type="InterPro" id="IPR058648">
    <property type="entry name" value="HH_CzcB-like"/>
</dbReference>
<organism evidence="6 7">
    <name type="scientific">Eiseniibacteriota bacterium</name>
    <dbReference type="NCBI Taxonomy" id="2212470"/>
    <lineage>
        <taxon>Bacteria</taxon>
        <taxon>Candidatus Eiseniibacteriota</taxon>
    </lineage>
</organism>
<protein>
    <submittedName>
        <fullName evidence="6">Efflux RND transporter periplasmic adaptor subunit</fullName>
    </submittedName>
</protein>
<evidence type="ECO:0000259" key="4">
    <source>
        <dbReference type="Pfam" id="PF25893"/>
    </source>
</evidence>
<sequence>MSLRGTPALSVPLPDRRTFLSRTVVSILLAIALGGLPACGRSGDGSGDGSETAAADSSSAEKTGTVSAANSGDKGNGAETSERGRDRKSKSKGSEEAAEDEALPIEVTLVGRGRIESVVRSATNLEAEAQVIVIAEAARQVRQLFVEEGDVVQKGKVLLRLENDEQRSNLAKAQVSYDQAERELDRQKRLFEQNLAAERALNDAQHEYDRARITLDDARRELGYTEVRAPIGGTITQRFVKIGDQIGLGQQLFEIVDFESLVARVYVPEGQVAGIRPGQTARVSAEAAGDREFQAKVDRVAPIVDPKSGTVKVTVAVGEQPGLLPGMFVDVDIVTSVHEDVVLLPKRALVYDEDRAYAFTAAGGKATRILVAPILADRDWVEPAEGFAPGDTLVVAGQAGLKDGSKVEILAGGDSAS</sequence>
<feature type="compositionally biased region" description="Polar residues" evidence="3">
    <location>
        <begin position="61"/>
        <end position="70"/>
    </location>
</feature>
<feature type="domain" description="CzcB-like alpha-helical hairpin" evidence="4">
    <location>
        <begin position="165"/>
        <end position="222"/>
    </location>
</feature>
<evidence type="ECO:0000259" key="5">
    <source>
        <dbReference type="Pfam" id="PF25954"/>
    </source>
</evidence>
<comment type="caution">
    <text evidence="6">The sequence shown here is derived from an EMBL/GenBank/DDBJ whole genome shotgun (WGS) entry which is preliminary data.</text>
</comment>
<feature type="compositionally biased region" description="Low complexity" evidence="3">
    <location>
        <begin position="49"/>
        <end position="60"/>
    </location>
</feature>
<dbReference type="Gene3D" id="2.40.50.100">
    <property type="match status" value="1"/>
</dbReference>
<dbReference type="InterPro" id="IPR058792">
    <property type="entry name" value="Beta-barrel_RND_2"/>
</dbReference>
<accession>A0A956NBF9</accession>
<dbReference type="Pfam" id="PF25954">
    <property type="entry name" value="Beta-barrel_RND_2"/>
    <property type="match status" value="1"/>
</dbReference>
<gene>
    <name evidence="6" type="ORF">KDA27_05645</name>
</gene>
<evidence type="ECO:0000313" key="6">
    <source>
        <dbReference type="EMBL" id="MCA9755266.1"/>
    </source>
</evidence>
<dbReference type="GO" id="GO:0015562">
    <property type="term" value="F:efflux transmembrane transporter activity"/>
    <property type="evidence" value="ECO:0007669"/>
    <property type="project" value="TreeGrafter"/>
</dbReference>
<dbReference type="PANTHER" id="PTHR30469">
    <property type="entry name" value="MULTIDRUG RESISTANCE PROTEIN MDTA"/>
    <property type="match status" value="1"/>
</dbReference>
<dbReference type="Gene3D" id="2.40.30.170">
    <property type="match status" value="1"/>
</dbReference>
<evidence type="ECO:0000256" key="3">
    <source>
        <dbReference type="SAM" id="MobiDB-lite"/>
    </source>
</evidence>
<dbReference type="SUPFAM" id="SSF111369">
    <property type="entry name" value="HlyD-like secretion proteins"/>
    <property type="match status" value="1"/>
</dbReference>
<feature type="coiled-coil region" evidence="2">
    <location>
        <begin position="163"/>
        <end position="221"/>
    </location>
</feature>
<dbReference type="InterPro" id="IPR006143">
    <property type="entry name" value="RND_pump_MFP"/>
</dbReference>
<keyword evidence="2" id="KW-0175">Coiled coil</keyword>
<dbReference type="Pfam" id="PF25893">
    <property type="entry name" value="HH_CzcB"/>
    <property type="match status" value="1"/>
</dbReference>
<name>A0A956NBF9_UNCEI</name>
<evidence type="ECO:0000256" key="1">
    <source>
        <dbReference type="ARBA" id="ARBA00009477"/>
    </source>
</evidence>
<reference evidence="6" key="1">
    <citation type="submission" date="2020-04" db="EMBL/GenBank/DDBJ databases">
        <authorList>
            <person name="Zhang T."/>
        </authorList>
    </citation>
    <scope>NUCLEOTIDE SEQUENCE</scope>
    <source>
        <strain evidence="6">HKST-UBA02</strain>
    </source>
</reference>
<dbReference type="Proteomes" id="UP000739538">
    <property type="component" value="Unassembled WGS sequence"/>
</dbReference>
<comment type="similarity">
    <text evidence="1">Belongs to the membrane fusion protein (MFP) (TC 8.A.1) family.</text>
</comment>
<evidence type="ECO:0000313" key="7">
    <source>
        <dbReference type="Proteomes" id="UP000739538"/>
    </source>
</evidence>
<feature type="region of interest" description="Disordered" evidence="3">
    <location>
        <begin position="42"/>
        <end position="100"/>
    </location>
</feature>
<feature type="domain" description="CusB-like beta-barrel" evidence="5">
    <location>
        <begin position="265"/>
        <end position="334"/>
    </location>
</feature>
<proteinExistence type="inferred from homology"/>
<dbReference type="FunFam" id="2.40.30.170:FF:000010">
    <property type="entry name" value="Efflux RND transporter periplasmic adaptor subunit"/>
    <property type="match status" value="1"/>
</dbReference>
<evidence type="ECO:0000256" key="2">
    <source>
        <dbReference type="SAM" id="Coils"/>
    </source>
</evidence>
<dbReference type="PANTHER" id="PTHR30469:SF38">
    <property type="entry name" value="HLYD FAMILY SECRETION PROTEIN"/>
    <property type="match status" value="1"/>
</dbReference>
<dbReference type="Gene3D" id="1.10.287.470">
    <property type="entry name" value="Helix hairpin bin"/>
    <property type="match status" value="1"/>
</dbReference>
<dbReference type="NCBIfam" id="TIGR01730">
    <property type="entry name" value="RND_mfp"/>
    <property type="match status" value="1"/>
</dbReference>